<feature type="domain" description="DUF6729" evidence="2">
    <location>
        <begin position="99"/>
        <end position="190"/>
    </location>
</feature>
<protein>
    <recommendedName>
        <fullName evidence="2">DUF6729 domain-containing protein</fullName>
    </recommendedName>
</protein>
<reference evidence="3" key="1">
    <citation type="journal article" date="2023" name="G3 (Bethesda)">
        <title>A reference genome for the long-term kleptoplast-retaining sea slug Elysia crispata morphotype clarki.</title>
        <authorList>
            <person name="Eastman K.E."/>
            <person name="Pendleton A.L."/>
            <person name="Shaikh M.A."/>
            <person name="Suttiyut T."/>
            <person name="Ogas R."/>
            <person name="Tomko P."/>
            <person name="Gavelis G."/>
            <person name="Widhalm J.R."/>
            <person name="Wisecaver J.H."/>
        </authorList>
    </citation>
    <scope>NUCLEOTIDE SEQUENCE</scope>
    <source>
        <strain evidence="3">ECLA1</strain>
    </source>
</reference>
<feature type="region of interest" description="Disordered" evidence="1">
    <location>
        <begin position="1"/>
        <end position="28"/>
    </location>
</feature>
<dbReference type="Proteomes" id="UP001283361">
    <property type="component" value="Unassembled WGS sequence"/>
</dbReference>
<gene>
    <name evidence="3" type="ORF">RRG08_007422</name>
</gene>
<dbReference type="Pfam" id="PF20499">
    <property type="entry name" value="DUF6729"/>
    <property type="match status" value="1"/>
</dbReference>
<evidence type="ECO:0000313" key="3">
    <source>
        <dbReference type="EMBL" id="KAK3787067.1"/>
    </source>
</evidence>
<proteinExistence type="predicted"/>
<dbReference type="PANTHER" id="PTHR24401">
    <property type="entry name" value="SI:CH211-243P7.3-RELATED"/>
    <property type="match status" value="1"/>
</dbReference>
<comment type="caution">
    <text evidence="3">The sequence shown here is derived from an EMBL/GenBank/DDBJ whole genome shotgun (WGS) entry which is preliminary data.</text>
</comment>
<evidence type="ECO:0000313" key="4">
    <source>
        <dbReference type="Proteomes" id="UP001283361"/>
    </source>
</evidence>
<sequence>MSASPSSALGSSGPSVGESCPRLAAKSTGGCVSTSWATRTCRGRPQWGSFRATSGSSVVVRHFPQTTFAQLLAEPPPGRPLHLPPHQQRQLQVALRKEWLKTLPAQDHVWVANALFTESGRLKSQHQMWWHPPQPALVYSQPPATPNVFFHHRFFLWMPYRMLSYPFVCSQPGCDRRQLSSCGLYKTVRRTGR</sequence>
<evidence type="ECO:0000256" key="1">
    <source>
        <dbReference type="SAM" id="MobiDB-lite"/>
    </source>
</evidence>
<dbReference type="AlphaFoldDB" id="A0AAE1DY66"/>
<keyword evidence="4" id="KW-1185">Reference proteome</keyword>
<dbReference type="PANTHER" id="PTHR24401:SF29">
    <property type="entry name" value="SI:CH211-243P7.3-RELATED"/>
    <property type="match status" value="1"/>
</dbReference>
<dbReference type="InterPro" id="IPR046616">
    <property type="entry name" value="DUF6729"/>
</dbReference>
<dbReference type="EMBL" id="JAWDGP010001911">
    <property type="protein sequence ID" value="KAK3787067.1"/>
    <property type="molecule type" value="Genomic_DNA"/>
</dbReference>
<organism evidence="3 4">
    <name type="scientific">Elysia crispata</name>
    <name type="common">lettuce slug</name>
    <dbReference type="NCBI Taxonomy" id="231223"/>
    <lineage>
        <taxon>Eukaryota</taxon>
        <taxon>Metazoa</taxon>
        <taxon>Spiralia</taxon>
        <taxon>Lophotrochozoa</taxon>
        <taxon>Mollusca</taxon>
        <taxon>Gastropoda</taxon>
        <taxon>Heterobranchia</taxon>
        <taxon>Euthyneura</taxon>
        <taxon>Panpulmonata</taxon>
        <taxon>Sacoglossa</taxon>
        <taxon>Placobranchoidea</taxon>
        <taxon>Plakobranchidae</taxon>
        <taxon>Elysia</taxon>
    </lineage>
</organism>
<evidence type="ECO:0000259" key="2">
    <source>
        <dbReference type="Pfam" id="PF20499"/>
    </source>
</evidence>
<accession>A0AAE1DY66</accession>
<name>A0AAE1DY66_9GAST</name>
<feature type="compositionally biased region" description="Low complexity" evidence="1">
    <location>
        <begin position="1"/>
        <end position="15"/>
    </location>
</feature>